<accession>A0A1I0RMK1</accession>
<evidence type="ECO:0000313" key="2">
    <source>
        <dbReference type="Proteomes" id="UP000199167"/>
    </source>
</evidence>
<dbReference type="AlphaFoldDB" id="A0A1I0RMK1"/>
<dbReference type="EMBL" id="FOIZ01000002">
    <property type="protein sequence ID" value="SEW42196.1"/>
    <property type="molecule type" value="Genomic_DNA"/>
</dbReference>
<organism evidence="1 2">
    <name type="scientific">Cognatiyoonia koreensis</name>
    <dbReference type="NCBI Taxonomy" id="364200"/>
    <lineage>
        <taxon>Bacteria</taxon>
        <taxon>Pseudomonadati</taxon>
        <taxon>Pseudomonadota</taxon>
        <taxon>Alphaproteobacteria</taxon>
        <taxon>Rhodobacterales</taxon>
        <taxon>Paracoccaceae</taxon>
        <taxon>Cognatiyoonia</taxon>
    </lineage>
</organism>
<proteinExistence type="predicted"/>
<dbReference type="STRING" id="364200.SAMN04488515_2935"/>
<dbReference type="RefSeq" id="WP_089996299.1">
    <property type="nucleotide sequence ID" value="NZ_FOIZ01000002.1"/>
</dbReference>
<dbReference type="Proteomes" id="UP000199167">
    <property type="component" value="Unassembled WGS sequence"/>
</dbReference>
<protein>
    <submittedName>
        <fullName evidence="1">Uncharacterized protein</fullName>
    </submittedName>
</protein>
<reference evidence="1 2" key="1">
    <citation type="submission" date="2016-10" db="EMBL/GenBank/DDBJ databases">
        <authorList>
            <person name="de Groot N.N."/>
        </authorList>
    </citation>
    <scope>NUCLEOTIDE SEQUENCE [LARGE SCALE GENOMIC DNA]</scope>
    <source>
        <strain evidence="1 2">DSM 17925</strain>
    </source>
</reference>
<keyword evidence="2" id="KW-1185">Reference proteome</keyword>
<sequence>MVSDDLDALHSKFPACETLAFADLSTNMILVTNTKSPQKREALDTLCAEAALTLGPADTPAIGDTTSDAAFIATKDQIKIFLRAENEPSDVLCCICAPDLDIPAFLSEARPCLQKISGGG</sequence>
<gene>
    <name evidence="1" type="ORF">SAMN04488515_2935</name>
</gene>
<dbReference type="OrthoDB" id="7857877at2"/>
<evidence type="ECO:0000313" key="1">
    <source>
        <dbReference type="EMBL" id="SEW42196.1"/>
    </source>
</evidence>
<name>A0A1I0RMK1_9RHOB</name>